<gene>
    <name evidence="2" type="ORF">F6X54_01410</name>
</gene>
<keyword evidence="1" id="KW-0812">Transmembrane</keyword>
<accession>A0ABQ6UNH0</accession>
<comment type="caution">
    <text evidence="2">The sequence shown here is derived from an EMBL/GenBank/DDBJ whole genome shotgun (WGS) entry which is preliminary data.</text>
</comment>
<dbReference type="RefSeq" id="WP_151010780.1">
    <property type="nucleotide sequence ID" value="NZ_WAAR01000003.1"/>
</dbReference>
<reference evidence="2 3" key="1">
    <citation type="submission" date="2019-09" db="EMBL/GenBank/DDBJ databases">
        <title>High taxonomic diversity of Micromonospora strains isolated from Medicago sativa nodules in different geographical locations.</title>
        <authorList>
            <person name="Martinez-Hidalgo P."/>
            <person name="Flores-Felix J.D."/>
            <person name="Velazquez E."/>
            <person name="Brau L."/>
            <person name="Trujillo M.E."/>
            <person name="Martinez-Molina E."/>
        </authorList>
    </citation>
    <scope>NUCLEOTIDE SEQUENCE [LARGE SCALE GENOMIC DNA]</scope>
    <source>
        <strain evidence="2 3">ALFB5</strain>
    </source>
</reference>
<evidence type="ECO:0000313" key="3">
    <source>
        <dbReference type="Proteomes" id="UP000471364"/>
    </source>
</evidence>
<dbReference type="EMBL" id="WAAR01000003">
    <property type="protein sequence ID" value="KAB1118862.1"/>
    <property type="molecule type" value="Genomic_DNA"/>
</dbReference>
<proteinExistence type="predicted"/>
<organism evidence="2 3">
    <name type="scientific">Micromonospora aurantiaca</name>
    <name type="common">nom. illeg.</name>
    <dbReference type="NCBI Taxonomy" id="47850"/>
    <lineage>
        <taxon>Bacteria</taxon>
        <taxon>Bacillati</taxon>
        <taxon>Actinomycetota</taxon>
        <taxon>Actinomycetes</taxon>
        <taxon>Micromonosporales</taxon>
        <taxon>Micromonosporaceae</taxon>
        <taxon>Micromonospora</taxon>
    </lineage>
</organism>
<evidence type="ECO:0008006" key="4">
    <source>
        <dbReference type="Google" id="ProtNLM"/>
    </source>
</evidence>
<name>A0ABQ6UNH0_9ACTN</name>
<keyword evidence="1" id="KW-0472">Membrane</keyword>
<keyword evidence="3" id="KW-1185">Reference proteome</keyword>
<feature type="transmembrane region" description="Helical" evidence="1">
    <location>
        <begin position="6"/>
        <end position="24"/>
    </location>
</feature>
<keyword evidence="1" id="KW-1133">Transmembrane helix</keyword>
<evidence type="ECO:0000313" key="2">
    <source>
        <dbReference type="EMBL" id="KAB1118862.1"/>
    </source>
</evidence>
<evidence type="ECO:0000256" key="1">
    <source>
        <dbReference type="SAM" id="Phobius"/>
    </source>
</evidence>
<dbReference type="Proteomes" id="UP000471364">
    <property type="component" value="Unassembled WGS sequence"/>
</dbReference>
<protein>
    <recommendedName>
        <fullName evidence="4">DUF1616 domain-containing protein</fullName>
    </recommendedName>
</protein>
<sequence length="146" mass="16812">MSSQGVSATVAVAAFALGVINLWYSVLRPWWRNRIAQPDAKLELLAYETRHGWDQDERVVVTNHGPGTMKDLEARVFDDDGDDYTDRVGVLWPKLPVPALYAGQTLHLKLTLSLADKRPGRLLVRWRDGRRDVQEREFWLSYHRVT</sequence>